<feature type="transmembrane region" description="Helical" evidence="6">
    <location>
        <begin position="209"/>
        <end position="227"/>
    </location>
</feature>
<keyword evidence="4 6" id="KW-1133">Transmembrane helix</keyword>
<keyword evidence="7" id="KW-1185">Reference proteome</keyword>
<keyword evidence="3 6" id="KW-0812">Transmembrane</keyword>
<evidence type="ECO:0000256" key="6">
    <source>
        <dbReference type="SAM" id="Phobius"/>
    </source>
</evidence>
<feature type="transmembrane region" description="Helical" evidence="6">
    <location>
        <begin position="69"/>
        <end position="96"/>
    </location>
</feature>
<name>A0A6J1BYK5_MOMCH</name>
<comment type="subcellular location">
    <subcellularLocation>
        <location evidence="1">Membrane</location>
        <topology evidence="1">Multi-pass membrane protein</topology>
    </subcellularLocation>
</comment>
<organism evidence="7 8">
    <name type="scientific">Momordica charantia</name>
    <name type="common">Bitter gourd</name>
    <name type="synonym">Balsam pear</name>
    <dbReference type="NCBI Taxonomy" id="3673"/>
    <lineage>
        <taxon>Eukaryota</taxon>
        <taxon>Viridiplantae</taxon>
        <taxon>Streptophyta</taxon>
        <taxon>Embryophyta</taxon>
        <taxon>Tracheophyta</taxon>
        <taxon>Spermatophyta</taxon>
        <taxon>Magnoliopsida</taxon>
        <taxon>eudicotyledons</taxon>
        <taxon>Gunneridae</taxon>
        <taxon>Pentapetalae</taxon>
        <taxon>rosids</taxon>
        <taxon>fabids</taxon>
        <taxon>Cucurbitales</taxon>
        <taxon>Cucurbitaceae</taxon>
        <taxon>Momordiceae</taxon>
        <taxon>Momordica</taxon>
    </lineage>
</organism>
<dbReference type="KEGG" id="mcha:111006441"/>
<sequence>MNKFSNTVIGLLNLLTLIASIPIIGGALWMARNSTTCEGFLQTPLLVLGFVVLLISLTGFVGACFNVAWALWLYLFVMLLLIATLLGLTLFGLVVASKGGGSGGEHGLGDYSEWLRHRVDDPRNWMAIRSCILGSNTCNKLSSWTPLNYLQRDITPIQSGCCRPPASCSENAQDPDCYRWNGAPNVLCYECDSCKAGVLETARGDWRKLSVLNVVMLIFLIGVYSIGCCAFRNTKRAGADYSYGENRMTKIQPRWDYKMWRWLEDRKEQLY</sequence>
<dbReference type="AlphaFoldDB" id="A0A6J1BYK5"/>
<evidence type="ECO:0000256" key="2">
    <source>
        <dbReference type="ARBA" id="ARBA00006840"/>
    </source>
</evidence>
<dbReference type="OrthoDB" id="620353at2759"/>
<protein>
    <submittedName>
        <fullName evidence="8">Tetraspanin-6-like</fullName>
    </submittedName>
</protein>
<evidence type="ECO:0000256" key="3">
    <source>
        <dbReference type="ARBA" id="ARBA00022692"/>
    </source>
</evidence>
<keyword evidence="5 6" id="KW-0472">Membrane</keyword>
<dbReference type="GO" id="GO:0009734">
    <property type="term" value="P:auxin-activated signaling pathway"/>
    <property type="evidence" value="ECO:0007669"/>
    <property type="project" value="InterPro"/>
</dbReference>
<feature type="transmembrane region" description="Helical" evidence="6">
    <location>
        <begin position="12"/>
        <end position="31"/>
    </location>
</feature>
<dbReference type="Proteomes" id="UP000504603">
    <property type="component" value="Unplaced"/>
</dbReference>
<gene>
    <name evidence="8" type="primary">LOC111006441</name>
</gene>
<dbReference type="PANTHER" id="PTHR32191">
    <property type="entry name" value="TETRASPANIN-8-RELATED"/>
    <property type="match status" value="1"/>
</dbReference>
<dbReference type="Pfam" id="PF00335">
    <property type="entry name" value="Tetraspanin"/>
    <property type="match status" value="1"/>
</dbReference>
<accession>A0A6J1BYK5</accession>
<evidence type="ECO:0000256" key="4">
    <source>
        <dbReference type="ARBA" id="ARBA00022989"/>
    </source>
</evidence>
<feature type="transmembrane region" description="Helical" evidence="6">
    <location>
        <begin position="43"/>
        <end position="63"/>
    </location>
</feature>
<evidence type="ECO:0000256" key="1">
    <source>
        <dbReference type="ARBA" id="ARBA00004141"/>
    </source>
</evidence>
<dbReference type="GeneID" id="111006441"/>
<dbReference type="InterPro" id="IPR044991">
    <property type="entry name" value="TET_plant"/>
</dbReference>
<evidence type="ECO:0000256" key="5">
    <source>
        <dbReference type="ARBA" id="ARBA00023136"/>
    </source>
</evidence>
<proteinExistence type="inferred from homology"/>
<dbReference type="InterPro" id="IPR018499">
    <property type="entry name" value="Tetraspanin/Peripherin"/>
</dbReference>
<evidence type="ECO:0000313" key="8">
    <source>
        <dbReference type="RefSeq" id="XP_022134082.1"/>
    </source>
</evidence>
<reference evidence="8" key="1">
    <citation type="submission" date="2025-08" db="UniProtKB">
        <authorList>
            <consortium name="RefSeq"/>
        </authorList>
    </citation>
    <scope>IDENTIFICATION</scope>
    <source>
        <strain evidence="8">OHB3-1</strain>
    </source>
</reference>
<comment type="similarity">
    <text evidence="2">Belongs to the tetraspanin (TM4SF) family.</text>
</comment>
<dbReference type="RefSeq" id="XP_022134082.1">
    <property type="nucleotide sequence ID" value="XM_022278390.1"/>
</dbReference>
<dbReference type="GO" id="GO:0016020">
    <property type="term" value="C:membrane"/>
    <property type="evidence" value="ECO:0007669"/>
    <property type="project" value="UniProtKB-SubCell"/>
</dbReference>
<evidence type="ECO:0000313" key="7">
    <source>
        <dbReference type="Proteomes" id="UP000504603"/>
    </source>
</evidence>